<dbReference type="InterPro" id="IPR036890">
    <property type="entry name" value="HATPase_C_sf"/>
</dbReference>
<dbReference type="SMART" id="SM00304">
    <property type="entry name" value="HAMP"/>
    <property type="match status" value="1"/>
</dbReference>
<dbReference type="Pfam" id="PF06580">
    <property type="entry name" value="His_kinase"/>
    <property type="match status" value="1"/>
</dbReference>
<sequence>MLKLPNIHWRKSIFFRLVITYLLVNIPIVMLGLYLYYWSYNNARNDISSATRTQLTYYLKDLNREVEWIEMQQYDLLKDNKIVKLAVTWELMNSVERRENLNYVLHKISIMKNSSKYIQDVKVHIPSNSKTLSINDSISDLDYDEYDALKISVNINQQRISCMNEELNLVAFKYGGGSKRDPLYIVQIELNKNYIKDTLQQLNFYSDSKSVLYFETLELAISSNQDFQSVIERYLDKNLENKATMTLIKLEDDNYHIDQVYSKELDTSIMTFLSEKTLRKPLNFFSKWVWLFVLSSILAIVIVYYTTYKIIHRPLIQLVRGFESMGAGKLNSLIEHDKKDEFGYLYTRYNQMLKKLNNLIDADYKQKMMMQKSELKQLQSQINPHFLYNSFFILNSLAKVGDVERIEQFTVMLGEYFRFITRDKEDFVLLSEEVKHSRIYADIQELRFSRRIRVKFDELPKEMERIKVPRLIIQPIIENAYEHGLEKKSEMGLLHVTFKTLNQAISIIIEDNSETLNNGQLKELQFRLKNVGEANEMTGMMNIHRRLQLIFGDRSGLYLERSELKGLKVTIYIELSP</sequence>
<organism evidence="8 9">
    <name type="scientific">Lederbergia ruris</name>
    <dbReference type="NCBI Taxonomy" id="217495"/>
    <lineage>
        <taxon>Bacteria</taxon>
        <taxon>Bacillati</taxon>
        <taxon>Bacillota</taxon>
        <taxon>Bacilli</taxon>
        <taxon>Bacillales</taxon>
        <taxon>Bacillaceae</taxon>
        <taxon>Lederbergia</taxon>
    </lineage>
</organism>
<dbReference type="CDD" id="cd06225">
    <property type="entry name" value="HAMP"/>
    <property type="match status" value="1"/>
</dbReference>
<dbReference type="Gene3D" id="3.30.565.10">
    <property type="entry name" value="Histidine kinase-like ATPase, C-terminal domain"/>
    <property type="match status" value="1"/>
</dbReference>
<dbReference type="PANTHER" id="PTHR34220">
    <property type="entry name" value="SENSOR HISTIDINE KINASE YPDA"/>
    <property type="match status" value="1"/>
</dbReference>
<evidence type="ECO:0000256" key="2">
    <source>
        <dbReference type="ARBA" id="ARBA00022475"/>
    </source>
</evidence>
<comment type="caution">
    <text evidence="8">The sequence shown here is derived from an EMBL/GenBank/DDBJ whole genome shotgun (WGS) entry which is preliminary data.</text>
</comment>
<dbReference type="SUPFAM" id="SSF55874">
    <property type="entry name" value="ATPase domain of HSP90 chaperone/DNA topoisomerase II/histidine kinase"/>
    <property type="match status" value="1"/>
</dbReference>
<reference evidence="8 9" key="1">
    <citation type="submission" date="2021-03" db="EMBL/GenBank/DDBJ databases">
        <title>Antimicrobial resistance genes in bacteria isolated from Japanese honey, and their potential for conferring macrolide and lincosamide resistance in the American foulbrood pathogen Paenibacillus larvae.</title>
        <authorList>
            <person name="Okamoto M."/>
            <person name="Kumagai M."/>
            <person name="Kanamori H."/>
            <person name="Takamatsu D."/>
        </authorList>
    </citation>
    <scope>NUCLEOTIDE SEQUENCE [LARGE SCALE GENOMIC DNA]</scope>
    <source>
        <strain evidence="8 9">J8TS2</strain>
    </source>
</reference>
<proteinExistence type="predicted"/>
<dbReference type="PROSITE" id="PS50885">
    <property type="entry name" value="HAMP"/>
    <property type="match status" value="1"/>
</dbReference>
<protein>
    <recommendedName>
        <fullName evidence="7">HAMP domain-containing protein</fullName>
    </recommendedName>
</protein>
<dbReference type="SUPFAM" id="SSF158472">
    <property type="entry name" value="HAMP domain-like"/>
    <property type="match status" value="1"/>
</dbReference>
<dbReference type="Gene3D" id="6.10.340.10">
    <property type="match status" value="1"/>
</dbReference>
<name>A0ABQ4KFH4_9BACI</name>
<evidence type="ECO:0000313" key="9">
    <source>
        <dbReference type="Proteomes" id="UP000679950"/>
    </source>
</evidence>
<keyword evidence="3" id="KW-0597">Phosphoprotein</keyword>
<keyword evidence="6" id="KW-1133">Transmembrane helix</keyword>
<feature type="transmembrane region" description="Helical" evidence="6">
    <location>
        <begin position="288"/>
        <end position="307"/>
    </location>
</feature>
<feature type="transmembrane region" description="Helical" evidence="6">
    <location>
        <begin position="12"/>
        <end position="38"/>
    </location>
</feature>
<evidence type="ECO:0000313" key="8">
    <source>
        <dbReference type="EMBL" id="GIN56072.1"/>
    </source>
</evidence>
<dbReference type="Proteomes" id="UP000679950">
    <property type="component" value="Unassembled WGS sequence"/>
</dbReference>
<keyword evidence="5 6" id="KW-0472">Membrane</keyword>
<comment type="subcellular location">
    <subcellularLocation>
        <location evidence="1">Cell membrane</location>
        <topology evidence="1">Multi-pass membrane protein</topology>
    </subcellularLocation>
</comment>
<dbReference type="RefSeq" id="WP_246516693.1">
    <property type="nucleotide sequence ID" value="NZ_BORB01000002.1"/>
</dbReference>
<dbReference type="InterPro" id="IPR010559">
    <property type="entry name" value="Sig_transdc_His_kin_internal"/>
</dbReference>
<keyword evidence="9" id="KW-1185">Reference proteome</keyword>
<accession>A0ABQ4KFH4</accession>
<evidence type="ECO:0000256" key="3">
    <source>
        <dbReference type="ARBA" id="ARBA00022553"/>
    </source>
</evidence>
<dbReference type="InterPro" id="IPR050640">
    <property type="entry name" value="Bact_2-comp_sensor_kinase"/>
</dbReference>
<dbReference type="InterPro" id="IPR003660">
    <property type="entry name" value="HAMP_dom"/>
</dbReference>
<evidence type="ECO:0000259" key="7">
    <source>
        <dbReference type="PROSITE" id="PS50885"/>
    </source>
</evidence>
<keyword evidence="6" id="KW-0812">Transmembrane</keyword>
<evidence type="ECO:0000256" key="6">
    <source>
        <dbReference type="SAM" id="Phobius"/>
    </source>
</evidence>
<dbReference type="PANTHER" id="PTHR34220:SF7">
    <property type="entry name" value="SENSOR HISTIDINE KINASE YPDA"/>
    <property type="match status" value="1"/>
</dbReference>
<keyword evidence="4" id="KW-0808">Transferase</keyword>
<dbReference type="EMBL" id="BORB01000002">
    <property type="protein sequence ID" value="GIN56072.1"/>
    <property type="molecule type" value="Genomic_DNA"/>
</dbReference>
<evidence type="ECO:0000256" key="1">
    <source>
        <dbReference type="ARBA" id="ARBA00004651"/>
    </source>
</evidence>
<evidence type="ECO:0000256" key="4">
    <source>
        <dbReference type="ARBA" id="ARBA00022679"/>
    </source>
</evidence>
<evidence type="ECO:0000256" key="5">
    <source>
        <dbReference type="ARBA" id="ARBA00023136"/>
    </source>
</evidence>
<feature type="domain" description="HAMP" evidence="7">
    <location>
        <begin position="309"/>
        <end position="361"/>
    </location>
</feature>
<keyword evidence="2" id="KW-1003">Cell membrane</keyword>
<gene>
    <name evidence="8" type="ORF">J8TS2_03910</name>
</gene>
<dbReference type="Pfam" id="PF00672">
    <property type="entry name" value="HAMP"/>
    <property type="match status" value="1"/>
</dbReference>